<feature type="non-terminal residue" evidence="2">
    <location>
        <position position="1"/>
    </location>
</feature>
<feature type="region of interest" description="Disordered" evidence="1">
    <location>
        <begin position="1"/>
        <end position="60"/>
    </location>
</feature>
<sequence>AASPPGFSPRWHPGPLVSPTRCPAPRIQAGPELSPAEGPRPRPPRASPGNSHPKLPATVRRLRPGDVAFFSVLPEGFHP</sequence>
<evidence type="ECO:0000256" key="1">
    <source>
        <dbReference type="SAM" id="MobiDB-lite"/>
    </source>
</evidence>
<name>A0A9X9LWG2_GULGU</name>
<feature type="non-terminal residue" evidence="2">
    <location>
        <position position="79"/>
    </location>
</feature>
<proteinExistence type="predicted"/>
<protein>
    <submittedName>
        <fullName evidence="2">Uncharacterized protein</fullName>
    </submittedName>
</protein>
<evidence type="ECO:0000313" key="2">
    <source>
        <dbReference type="EMBL" id="VCW97814.1"/>
    </source>
</evidence>
<keyword evidence="3" id="KW-1185">Reference proteome</keyword>
<reference evidence="2 3" key="1">
    <citation type="submission" date="2018-10" db="EMBL/GenBank/DDBJ databases">
        <authorList>
            <person name="Ekblom R."/>
            <person name="Jareborg N."/>
        </authorList>
    </citation>
    <scope>NUCLEOTIDE SEQUENCE [LARGE SCALE GENOMIC DNA]</scope>
    <source>
        <tissue evidence="2">Muscle</tissue>
    </source>
</reference>
<comment type="caution">
    <text evidence="2">The sequence shown here is derived from an EMBL/GenBank/DDBJ whole genome shotgun (WGS) entry which is preliminary data.</text>
</comment>
<dbReference type="EMBL" id="CYRY02023145">
    <property type="protein sequence ID" value="VCW97814.1"/>
    <property type="molecule type" value="Genomic_DNA"/>
</dbReference>
<dbReference type="AlphaFoldDB" id="A0A9X9LWG2"/>
<gene>
    <name evidence="2" type="ORF">BN2614_LOCUS1</name>
</gene>
<accession>A0A9X9LWG2</accession>
<evidence type="ECO:0000313" key="3">
    <source>
        <dbReference type="Proteomes" id="UP000269945"/>
    </source>
</evidence>
<organism evidence="2 3">
    <name type="scientific">Gulo gulo</name>
    <name type="common">Wolverine</name>
    <name type="synonym">Gluton</name>
    <dbReference type="NCBI Taxonomy" id="48420"/>
    <lineage>
        <taxon>Eukaryota</taxon>
        <taxon>Metazoa</taxon>
        <taxon>Chordata</taxon>
        <taxon>Craniata</taxon>
        <taxon>Vertebrata</taxon>
        <taxon>Euteleostomi</taxon>
        <taxon>Mammalia</taxon>
        <taxon>Eutheria</taxon>
        <taxon>Laurasiatheria</taxon>
        <taxon>Carnivora</taxon>
        <taxon>Caniformia</taxon>
        <taxon>Musteloidea</taxon>
        <taxon>Mustelidae</taxon>
        <taxon>Guloninae</taxon>
        <taxon>Gulo</taxon>
    </lineage>
</organism>
<dbReference type="Proteomes" id="UP000269945">
    <property type="component" value="Unassembled WGS sequence"/>
</dbReference>